<dbReference type="InterPro" id="IPR043136">
    <property type="entry name" value="B30.2/SPRY_sf"/>
</dbReference>
<accession>A0AA88IK75</accession>
<dbReference type="SUPFAM" id="SSF52047">
    <property type="entry name" value="RNI-like"/>
    <property type="match status" value="1"/>
</dbReference>
<dbReference type="GO" id="GO:0061702">
    <property type="term" value="C:canonical inflammasome complex"/>
    <property type="evidence" value="ECO:0007669"/>
    <property type="project" value="UniProtKB-SubCell"/>
</dbReference>
<dbReference type="GO" id="GO:0006508">
    <property type="term" value="P:proteolysis"/>
    <property type="evidence" value="ECO:0007669"/>
    <property type="project" value="UniProtKB-KW"/>
</dbReference>
<organism evidence="14 15">
    <name type="scientific">Channa striata</name>
    <name type="common">Snakehead murrel</name>
    <name type="synonym">Ophicephalus striatus</name>
    <dbReference type="NCBI Taxonomy" id="64152"/>
    <lineage>
        <taxon>Eukaryota</taxon>
        <taxon>Metazoa</taxon>
        <taxon>Chordata</taxon>
        <taxon>Craniata</taxon>
        <taxon>Vertebrata</taxon>
        <taxon>Euteleostomi</taxon>
        <taxon>Actinopterygii</taxon>
        <taxon>Neopterygii</taxon>
        <taxon>Teleostei</taxon>
        <taxon>Neoteleostei</taxon>
        <taxon>Acanthomorphata</taxon>
        <taxon>Anabantaria</taxon>
        <taxon>Anabantiformes</taxon>
        <taxon>Channoidei</taxon>
        <taxon>Channidae</taxon>
        <taxon>Channa</taxon>
    </lineage>
</organism>
<dbReference type="Pfam" id="PF13765">
    <property type="entry name" value="PRY"/>
    <property type="match status" value="1"/>
</dbReference>
<sequence length="915" mass="102774">MNSSHKAKTPNLQTKTTSTKRYLSKELRAFFKLPAKIVGWHARHSGIAGCVLHFKLQEVALTAERGRETNGLSQTSHLRDRARKLISSSVDKMAGTESKIYPDEEVDSNETAAKGERFQSLHLGKLLPNQKDTTDTETRTNKGREAVLSTLLQISGEQLEELDLTKCITPFMGMWKLVMHMKNCKKAVLKSQHLGDACLDILLSILQTADSCLRELCLVCFSNANVPIPDTVLAVLGFPNCKLETLRLSGFALDFKRCHTLASILQSTQSPLRVLDLTDCIYSYPQDYSGYYLKKMEFSMPNCHLKSKCCQVFASVLCSNSQLRKLDLSRNDLQDLGVQLLSVGLGSSKCMLEILRLSCCGITEEGCASLASALRCNPSHLRELDLSYNYPGEKGVKLLSERLDDPRCRLEKLNVDRNEEHWVNPHLLHKYACDLTFDPNTVNEHLLLSECNRKVVHTQEKQPRRETFKPLPVVDVQAFLARPKRLGLFLDWPAGLLSFYWVSGDTKTLLHTFHTTFNEPLYPVFTVSFGSSLALSNTAKTNSVPSSFTPNVKAERTGISYRFRFPSSGVFHCSLTGLVFNVTREGEVVYNTLIWDEQVLRLAGKVPGGPLFSISCPQDSIRQLHLPHCEPNPALVSQSLSVVHITNDGLNVIQPLEVTDTHVVIDIAHLSAFGVVWDLVKRFMNFMTTPVSGQVLLFLRPAHRAHLILSVILLPSNVPLHEVKAQHDNSEYIQAPSFCLLHKGQHYSLHSDPEGYRIQPPRTHFFENYGPNYHASFEINLTTCTEEVTLMVRDPERTQVWEHRLHLPASSPHPPPDETQPKVGNKVSAEKKLQSARSSFVDRVSDPVLCKLLDELQQCRVITDAEGEAARIKPRQDKARDVIDVVRKKGEEASSVMITILNKNDPFLCKGLHLH</sequence>
<dbReference type="AlphaFoldDB" id="A0AA88IK75"/>
<dbReference type="GO" id="GO:0016323">
    <property type="term" value="C:basolateral plasma membrane"/>
    <property type="evidence" value="ECO:0007669"/>
    <property type="project" value="UniProtKB-SubCell"/>
</dbReference>
<dbReference type="SMART" id="SM00368">
    <property type="entry name" value="LRR_RI"/>
    <property type="match status" value="4"/>
</dbReference>
<evidence type="ECO:0000259" key="13">
    <source>
        <dbReference type="PROSITE" id="PS51830"/>
    </source>
</evidence>
<evidence type="ECO:0000256" key="11">
    <source>
        <dbReference type="SAM" id="MobiDB-lite"/>
    </source>
</evidence>
<dbReference type="InterPro" id="IPR013320">
    <property type="entry name" value="ConA-like_dom_sf"/>
</dbReference>
<reference evidence="14" key="1">
    <citation type="submission" date="2023-07" db="EMBL/GenBank/DDBJ databases">
        <title>Chromosome-level Genome Assembly of Striped Snakehead (Channa striata).</title>
        <authorList>
            <person name="Liu H."/>
        </authorList>
    </citation>
    <scope>NUCLEOTIDE SEQUENCE</scope>
    <source>
        <strain evidence="14">Gz</strain>
        <tissue evidence="14">Muscle</tissue>
    </source>
</reference>
<feature type="domain" description="FIIND" evidence="13">
    <location>
        <begin position="542"/>
        <end position="820"/>
    </location>
</feature>
<gene>
    <name evidence="14" type="ORF">Q5P01_026024</name>
</gene>
<dbReference type="Gene3D" id="2.60.120.920">
    <property type="match status" value="2"/>
</dbReference>
<dbReference type="SUPFAM" id="SSF49899">
    <property type="entry name" value="Concanavalin A-like lectins/glucanases"/>
    <property type="match status" value="1"/>
</dbReference>
<dbReference type="InterPro" id="IPR051261">
    <property type="entry name" value="NLR"/>
</dbReference>
<keyword evidence="6" id="KW-0433">Leucine-rich repeat</keyword>
<evidence type="ECO:0000256" key="2">
    <source>
        <dbReference type="ARBA" id="ARBA00004187"/>
    </source>
</evidence>
<dbReference type="EMBL" id="JAUPFM010000022">
    <property type="protein sequence ID" value="KAK2815557.1"/>
    <property type="molecule type" value="Genomic_DNA"/>
</dbReference>
<evidence type="ECO:0000256" key="7">
    <source>
        <dbReference type="ARBA" id="ARBA00022670"/>
    </source>
</evidence>
<dbReference type="Gene3D" id="1.10.533.10">
    <property type="entry name" value="Death Domain, Fas"/>
    <property type="match status" value="1"/>
</dbReference>
<comment type="caution">
    <text evidence="14">The sequence shown here is derived from an EMBL/GenBank/DDBJ whole genome shotgun (WGS) entry which is preliminary data.</text>
</comment>
<evidence type="ECO:0000256" key="4">
    <source>
        <dbReference type="ARBA" id="ARBA00022490"/>
    </source>
</evidence>
<dbReference type="GO" id="GO:0008233">
    <property type="term" value="F:peptidase activity"/>
    <property type="evidence" value="ECO:0007669"/>
    <property type="project" value="UniProtKB-KW"/>
</dbReference>
<keyword evidence="4" id="KW-0963">Cytoplasm</keyword>
<keyword evidence="5" id="KW-1210">Necrosis</keyword>
<evidence type="ECO:0000256" key="10">
    <source>
        <dbReference type="ARBA" id="ARBA00038296"/>
    </source>
</evidence>
<name>A0AA88IK75_CHASR</name>
<keyword evidence="9" id="KW-1271">Inflammasome</keyword>
<keyword evidence="7" id="KW-0645">Protease</keyword>
<dbReference type="InterPro" id="IPR011029">
    <property type="entry name" value="DEATH-like_dom_sf"/>
</dbReference>
<dbReference type="Proteomes" id="UP001187415">
    <property type="component" value="Unassembled WGS sequence"/>
</dbReference>
<dbReference type="SUPFAM" id="SSF47986">
    <property type="entry name" value="DEATH domain"/>
    <property type="match status" value="1"/>
</dbReference>
<evidence type="ECO:0000256" key="1">
    <source>
        <dbReference type="ARBA" id="ARBA00004110"/>
    </source>
</evidence>
<keyword evidence="15" id="KW-1185">Reference proteome</keyword>
<evidence type="ECO:0000256" key="9">
    <source>
        <dbReference type="ARBA" id="ARBA00023233"/>
    </source>
</evidence>
<dbReference type="Pfam" id="PF13516">
    <property type="entry name" value="LRR_6"/>
    <property type="match status" value="2"/>
</dbReference>
<dbReference type="GO" id="GO:0042981">
    <property type="term" value="P:regulation of apoptotic process"/>
    <property type="evidence" value="ECO:0007669"/>
    <property type="project" value="InterPro"/>
</dbReference>
<dbReference type="InterPro" id="IPR025307">
    <property type="entry name" value="FIIND_dom"/>
</dbReference>
<evidence type="ECO:0000256" key="3">
    <source>
        <dbReference type="ARBA" id="ARBA00004193"/>
    </source>
</evidence>
<dbReference type="InterPro" id="IPR032675">
    <property type="entry name" value="LRR_dom_sf"/>
</dbReference>
<evidence type="ECO:0000256" key="5">
    <source>
        <dbReference type="ARBA" id="ARBA00022590"/>
    </source>
</evidence>
<feature type="region of interest" description="Disordered" evidence="11">
    <location>
        <begin position="806"/>
        <end position="831"/>
    </location>
</feature>
<dbReference type="Pfam" id="PF13553">
    <property type="entry name" value="FIIND"/>
    <property type="match status" value="1"/>
</dbReference>
<dbReference type="InterPro" id="IPR006574">
    <property type="entry name" value="PRY"/>
</dbReference>
<keyword evidence="8" id="KW-0677">Repeat</keyword>
<feature type="domain" description="CARD" evidence="12">
    <location>
        <begin position="825"/>
        <end position="915"/>
    </location>
</feature>
<dbReference type="Pfam" id="PF23679">
    <property type="entry name" value="UPA-FIIND"/>
    <property type="match status" value="1"/>
</dbReference>
<evidence type="ECO:0000313" key="15">
    <source>
        <dbReference type="Proteomes" id="UP001187415"/>
    </source>
</evidence>
<dbReference type="Gene3D" id="3.80.10.10">
    <property type="entry name" value="Ribonuclease Inhibitor"/>
    <property type="match status" value="2"/>
</dbReference>
<evidence type="ECO:0000256" key="8">
    <source>
        <dbReference type="ARBA" id="ARBA00022737"/>
    </source>
</evidence>
<dbReference type="Pfam" id="PF00619">
    <property type="entry name" value="CARD"/>
    <property type="match status" value="1"/>
</dbReference>
<keyword evidence="7" id="KW-0378">Hydrolase</keyword>
<comment type="similarity">
    <text evidence="10">Belongs to the NOD1-NOD2 family.</text>
</comment>
<dbReference type="InterPro" id="IPR001315">
    <property type="entry name" value="CARD"/>
</dbReference>
<comment type="subcellular location">
    <subcellularLocation>
        <location evidence="2">Basolateral cell membrane</location>
    </subcellularLocation>
    <subcellularLocation>
        <location evidence="3">Cell membrane</location>
        <topology evidence="3">Lipid-anchor</topology>
    </subcellularLocation>
    <subcellularLocation>
        <location evidence="1">Inflammasome</location>
    </subcellularLocation>
</comment>
<evidence type="ECO:0000313" key="14">
    <source>
        <dbReference type="EMBL" id="KAK2815557.1"/>
    </source>
</evidence>
<dbReference type="PROSITE" id="PS50209">
    <property type="entry name" value="CARD"/>
    <property type="match status" value="1"/>
</dbReference>
<protein>
    <submittedName>
        <fullName evidence="14">Uncharacterized protein</fullName>
    </submittedName>
</protein>
<dbReference type="PROSITE" id="PS51830">
    <property type="entry name" value="FIIND"/>
    <property type="match status" value="1"/>
</dbReference>
<dbReference type="GO" id="GO:0012501">
    <property type="term" value="P:programmed cell death"/>
    <property type="evidence" value="ECO:0007669"/>
    <property type="project" value="UniProtKB-KW"/>
</dbReference>
<proteinExistence type="inferred from homology"/>
<evidence type="ECO:0000256" key="6">
    <source>
        <dbReference type="ARBA" id="ARBA00022614"/>
    </source>
</evidence>
<evidence type="ECO:0000259" key="12">
    <source>
        <dbReference type="PROSITE" id="PS50209"/>
    </source>
</evidence>
<dbReference type="PANTHER" id="PTHR24106">
    <property type="entry name" value="NACHT, LRR AND CARD DOMAINS-CONTAINING"/>
    <property type="match status" value="1"/>
</dbReference>
<dbReference type="InterPro" id="IPR001611">
    <property type="entry name" value="Leu-rich_rpt"/>
</dbReference>